<accession>A0AA89C2F7</accession>
<name>A0AA89C2F7_PINIB</name>
<sequence length="661" mass="75236">MLKDDYTMLKDDYTIVSEPLPMTTRRDEFYLKTYPKALKLHPSDIKALVARSRCYTKLRKIRKAIDDVDTALHLDNLHKEALRQKADLLFKTENYEMASVYYNRGLKHYPRNKDFQDGVIKAEKEMNRGRLSRSLSRTKVRRMKMTEAGDLTYLVHKVPKSKGFSYEKPKSRTSYQPPSATFSTRPLCQLIRIHKTPTVALPGGPNIPKLSSLETFDFEEKRPDTGLIKETIAQMVDDKKLLQLLMDKNRFPGVCGSNGTPVDDLAEDGLSFILERASYWDRLGPLPPPPPPRKSRNSRLSGSSMSLDSHGSYRSIDSKTWKSNDSVNTDRSSKKIKSKYAYGKKKKDKPKIDPAVLNFKFRSLGMIGEMDQRMMTEIEEEDEVSIEHVPNEEEVVRIEKEPEDTAGQSITEYVKKELDEIYEDFSKGKYGEVSSKCNACLRLLSHYRDEQVPEKFEMIANLHSYLGNTAMQTGKFDISIKHHEADLMIGNQLEMDIIRSRALGNLGRIYMIKGKHKEALEMFTAKAPMCKNPKESTILFHEIGNCFLLLKNFSSAREAGGKTLKMAMETGDVRMQLQASILNGLAEVNMKKYQSAHDSFEIALDHAKSLGDEKAEAAMKHALIDVNKRMANKIKRTKLKKEVTYPSSNPTSSARTVLVEG</sequence>
<dbReference type="PANTHER" id="PTHR23040">
    <property type="match status" value="1"/>
</dbReference>
<keyword evidence="6" id="KW-1185">Reference proteome</keyword>
<gene>
    <name evidence="5" type="ORF">FSP39_013351</name>
</gene>
<dbReference type="Proteomes" id="UP001186944">
    <property type="component" value="Unassembled WGS sequence"/>
</dbReference>
<dbReference type="SMART" id="SM00028">
    <property type="entry name" value="TPR"/>
    <property type="match status" value="6"/>
</dbReference>
<dbReference type="GO" id="GO:0005930">
    <property type="term" value="C:axoneme"/>
    <property type="evidence" value="ECO:0007669"/>
    <property type="project" value="UniProtKB-SubCell"/>
</dbReference>
<protein>
    <recommendedName>
        <fullName evidence="2">Outer dynein arm-docking complex subunit 4</fullName>
    </recommendedName>
    <alternativeName>
        <fullName evidence="3">Tetratricopeptide repeat protein 25</fullName>
    </alternativeName>
</protein>
<feature type="region of interest" description="Disordered" evidence="4">
    <location>
        <begin position="283"/>
        <end position="345"/>
    </location>
</feature>
<dbReference type="Gene3D" id="1.25.40.10">
    <property type="entry name" value="Tetratricopeptide repeat domain"/>
    <property type="match status" value="2"/>
</dbReference>
<evidence type="ECO:0000256" key="1">
    <source>
        <dbReference type="ARBA" id="ARBA00004430"/>
    </source>
</evidence>
<dbReference type="AlphaFoldDB" id="A0AA89C2F7"/>
<comment type="caution">
    <text evidence="5">The sequence shown here is derived from an EMBL/GenBank/DDBJ whole genome shotgun (WGS) entry which is preliminary data.</text>
</comment>
<dbReference type="EMBL" id="VSWD01000003">
    <property type="protein sequence ID" value="KAK3106131.1"/>
    <property type="molecule type" value="Genomic_DNA"/>
</dbReference>
<evidence type="ECO:0000256" key="3">
    <source>
        <dbReference type="ARBA" id="ARBA00034143"/>
    </source>
</evidence>
<feature type="region of interest" description="Disordered" evidence="4">
    <location>
        <begin position="641"/>
        <end position="661"/>
    </location>
</feature>
<organism evidence="5 6">
    <name type="scientific">Pinctada imbricata</name>
    <name type="common">Atlantic pearl-oyster</name>
    <name type="synonym">Pinctada martensii</name>
    <dbReference type="NCBI Taxonomy" id="66713"/>
    <lineage>
        <taxon>Eukaryota</taxon>
        <taxon>Metazoa</taxon>
        <taxon>Spiralia</taxon>
        <taxon>Lophotrochozoa</taxon>
        <taxon>Mollusca</taxon>
        <taxon>Bivalvia</taxon>
        <taxon>Autobranchia</taxon>
        <taxon>Pteriomorphia</taxon>
        <taxon>Pterioida</taxon>
        <taxon>Pterioidea</taxon>
        <taxon>Pteriidae</taxon>
        <taxon>Pinctada</taxon>
    </lineage>
</organism>
<feature type="compositionally biased region" description="Basic residues" evidence="4">
    <location>
        <begin position="334"/>
        <end position="345"/>
    </location>
</feature>
<evidence type="ECO:0000313" key="6">
    <source>
        <dbReference type="Proteomes" id="UP001186944"/>
    </source>
</evidence>
<dbReference type="PANTHER" id="PTHR23040:SF2">
    <property type="entry name" value="OUTER DYNEIN ARM-DOCKING COMPLEX SUBUNIT 4"/>
    <property type="match status" value="1"/>
</dbReference>
<feature type="compositionally biased region" description="Low complexity" evidence="4">
    <location>
        <begin position="298"/>
        <end position="312"/>
    </location>
</feature>
<dbReference type="SUPFAM" id="SSF48452">
    <property type="entry name" value="TPR-like"/>
    <property type="match status" value="2"/>
</dbReference>
<dbReference type="InterPro" id="IPR019734">
    <property type="entry name" value="TPR_rpt"/>
</dbReference>
<reference evidence="5" key="1">
    <citation type="submission" date="2019-08" db="EMBL/GenBank/DDBJ databases">
        <title>The improved chromosome-level genome for the pearl oyster Pinctada fucata martensii using PacBio sequencing and Hi-C.</title>
        <authorList>
            <person name="Zheng Z."/>
        </authorList>
    </citation>
    <scope>NUCLEOTIDE SEQUENCE</scope>
    <source>
        <strain evidence="5">ZZ-2019</strain>
        <tissue evidence="5">Adductor muscle</tissue>
    </source>
</reference>
<evidence type="ECO:0000256" key="4">
    <source>
        <dbReference type="SAM" id="MobiDB-lite"/>
    </source>
</evidence>
<comment type="subcellular location">
    <subcellularLocation>
        <location evidence="1">Cytoplasm</location>
        <location evidence="1">Cytoskeleton</location>
        <location evidence="1">Cilium axoneme</location>
    </subcellularLocation>
</comment>
<dbReference type="InterPro" id="IPR040111">
    <property type="entry name" value="ODAD4"/>
</dbReference>
<dbReference type="InterPro" id="IPR011990">
    <property type="entry name" value="TPR-like_helical_dom_sf"/>
</dbReference>
<evidence type="ECO:0000313" key="5">
    <source>
        <dbReference type="EMBL" id="KAK3106131.1"/>
    </source>
</evidence>
<evidence type="ECO:0000256" key="2">
    <source>
        <dbReference type="ARBA" id="ARBA00034139"/>
    </source>
</evidence>
<proteinExistence type="predicted"/>
<feature type="compositionally biased region" description="Polar residues" evidence="4">
    <location>
        <begin position="645"/>
        <end position="655"/>
    </location>
</feature>